<gene>
    <name evidence="2" type="ORF">Q5H92_22750</name>
</gene>
<keyword evidence="1" id="KW-0175">Coiled coil</keyword>
<dbReference type="EMBL" id="JAUQSX010000015">
    <property type="protein sequence ID" value="MDO7849201.1"/>
    <property type="molecule type" value="Genomic_DNA"/>
</dbReference>
<keyword evidence="3" id="KW-1185">Reference proteome</keyword>
<proteinExistence type="predicted"/>
<evidence type="ECO:0000256" key="1">
    <source>
        <dbReference type="SAM" id="Coils"/>
    </source>
</evidence>
<feature type="coiled-coil region" evidence="1">
    <location>
        <begin position="29"/>
        <end position="56"/>
    </location>
</feature>
<evidence type="ECO:0000313" key="2">
    <source>
        <dbReference type="EMBL" id="MDO7849201.1"/>
    </source>
</evidence>
<name>A0ABT9AJM7_9BACT</name>
<comment type="caution">
    <text evidence="2">The sequence shown here is derived from an EMBL/GenBank/DDBJ whole genome shotgun (WGS) entry which is preliminary data.</text>
</comment>
<accession>A0ABT9AJM7</accession>
<reference evidence="2" key="1">
    <citation type="submission" date="2023-07" db="EMBL/GenBank/DDBJ databases">
        <authorList>
            <person name="Kim M.K."/>
        </authorList>
    </citation>
    <scope>NUCLEOTIDE SEQUENCE</scope>
    <source>
        <strain evidence="2">M29</strain>
    </source>
</reference>
<sequence length="86" mass="9647">MEMPQVAAPQNPAGMVDLLLQMTAPDQQEAKLLQALQRVQAGVKSLEEQRLGYEENGWHTAWQIQFDNKTALVAAITRVLAERFGR</sequence>
<evidence type="ECO:0000313" key="3">
    <source>
        <dbReference type="Proteomes" id="UP001167796"/>
    </source>
</evidence>
<organism evidence="2 3">
    <name type="scientific">Hymenobacter mellowenesis</name>
    <dbReference type="NCBI Taxonomy" id="3063995"/>
    <lineage>
        <taxon>Bacteria</taxon>
        <taxon>Pseudomonadati</taxon>
        <taxon>Bacteroidota</taxon>
        <taxon>Cytophagia</taxon>
        <taxon>Cytophagales</taxon>
        <taxon>Hymenobacteraceae</taxon>
        <taxon>Hymenobacter</taxon>
    </lineage>
</organism>
<protein>
    <submittedName>
        <fullName evidence="2">Uncharacterized protein</fullName>
    </submittedName>
</protein>
<dbReference type="Proteomes" id="UP001167796">
    <property type="component" value="Unassembled WGS sequence"/>
</dbReference>